<sequence>MFMLIVACEAGFWVVLGAALVARYVLRWQRTSTALLIGVPLVDVVLLAATVADLADGGSADNVHGLAAIYLGVSVAFGPNMIRWADQRFAHKFAGGPPPWRKPKSGPARVRYEWRAWGKFMIAYGIACGVMAFLIFVVSTPEHTAALWQGAIPFMSVIAGIWLITTISDTITKAGPAES</sequence>
<protein>
    <submittedName>
        <fullName evidence="2">Uncharacterized protein</fullName>
    </submittedName>
</protein>
<evidence type="ECO:0000313" key="2">
    <source>
        <dbReference type="EMBL" id="ALG13468.1"/>
    </source>
</evidence>
<evidence type="ECO:0000313" key="3">
    <source>
        <dbReference type="Proteomes" id="UP000063699"/>
    </source>
</evidence>
<feature type="transmembrane region" description="Helical" evidence="1">
    <location>
        <begin position="63"/>
        <end position="82"/>
    </location>
</feature>
<name>A0A0N9I0X7_9PSEU</name>
<keyword evidence="1" id="KW-0812">Transmembrane</keyword>
<dbReference type="RefSeq" id="WP_054295356.1">
    <property type="nucleotide sequence ID" value="NZ_CP012752.1"/>
</dbReference>
<dbReference type="STRING" id="860235.AOZ06_47320"/>
<feature type="transmembrane region" description="Helical" evidence="1">
    <location>
        <begin position="33"/>
        <end position="51"/>
    </location>
</feature>
<dbReference type="OrthoDB" id="2082317at2"/>
<dbReference type="Proteomes" id="UP000063699">
    <property type="component" value="Chromosome"/>
</dbReference>
<dbReference type="AlphaFoldDB" id="A0A0N9I0X7"/>
<dbReference type="KEGG" id="kphy:AOZ06_47320"/>
<proteinExistence type="predicted"/>
<keyword evidence="1" id="KW-1133">Transmembrane helix</keyword>
<accession>A0A0N9I0X7</accession>
<feature type="transmembrane region" description="Helical" evidence="1">
    <location>
        <begin position="145"/>
        <end position="164"/>
    </location>
</feature>
<organism evidence="2 3">
    <name type="scientific">Kibdelosporangium phytohabitans</name>
    <dbReference type="NCBI Taxonomy" id="860235"/>
    <lineage>
        <taxon>Bacteria</taxon>
        <taxon>Bacillati</taxon>
        <taxon>Actinomycetota</taxon>
        <taxon>Actinomycetes</taxon>
        <taxon>Pseudonocardiales</taxon>
        <taxon>Pseudonocardiaceae</taxon>
        <taxon>Kibdelosporangium</taxon>
    </lineage>
</organism>
<feature type="transmembrane region" description="Helical" evidence="1">
    <location>
        <begin position="6"/>
        <end position="26"/>
    </location>
</feature>
<evidence type="ECO:0000256" key="1">
    <source>
        <dbReference type="SAM" id="Phobius"/>
    </source>
</evidence>
<feature type="transmembrane region" description="Helical" evidence="1">
    <location>
        <begin position="121"/>
        <end position="139"/>
    </location>
</feature>
<keyword evidence="3" id="KW-1185">Reference proteome</keyword>
<dbReference type="EMBL" id="CP012752">
    <property type="protein sequence ID" value="ALG13468.1"/>
    <property type="molecule type" value="Genomic_DNA"/>
</dbReference>
<reference evidence="2 3" key="1">
    <citation type="submission" date="2015-07" db="EMBL/GenBank/DDBJ databases">
        <title>Genome sequencing of Kibdelosporangium phytohabitans.</title>
        <authorList>
            <person name="Qin S."/>
            <person name="Xing K."/>
        </authorList>
    </citation>
    <scope>NUCLEOTIDE SEQUENCE [LARGE SCALE GENOMIC DNA]</scope>
    <source>
        <strain evidence="2 3">KLBMP1111</strain>
    </source>
</reference>
<gene>
    <name evidence="2" type="ORF">AOZ06_47320</name>
</gene>
<keyword evidence="1" id="KW-0472">Membrane</keyword>